<dbReference type="EMBL" id="MT145145">
    <property type="protein sequence ID" value="QJI04073.1"/>
    <property type="molecule type" value="Genomic_DNA"/>
</dbReference>
<evidence type="ECO:0000313" key="1">
    <source>
        <dbReference type="EMBL" id="QJA55265.1"/>
    </source>
</evidence>
<dbReference type="EMBL" id="MT144583">
    <property type="protein sequence ID" value="QJA55265.1"/>
    <property type="molecule type" value="Genomic_DNA"/>
</dbReference>
<proteinExistence type="predicted"/>
<evidence type="ECO:0000313" key="2">
    <source>
        <dbReference type="EMBL" id="QJI04073.1"/>
    </source>
</evidence>
<reference evidence="1" key="1">
    <citation type="submission" date="2020-03" db="EMBL/GenBank/DDBJ databases">
        <title>The deep terrestrial virosphere.</title>
        <authorList>
            <person name="Holmfeldt K."/>
            <person name="Nilsson E."/>
            <person name="Simone D."/>
            <person name="Lopez-Fernandez M."/>
            <person name="Wu X."/>
            <person name="de Brujin I."/>
            <person name="Lundin D."/>
            <person name="Andersson A."/>
            <person name="Bertilsson S."/>
            <person name="Dopson M."/>
        </authorList>
    </citation>
    <scope>NUCLEOTIDE SEQUENCE</scope>
    <source>
        <strain evidence="1">TM448A08465</strain>
        <strain evidence="2">TM448B05995</strain>
    </source>
</reference>
<dbReference type="AlphaFoldDB" id="A0A6H2A6V2"/>
<organism evidence="1">
    <name type="scientific">viral metagenome</name>
    <dbReference type="NCBI Taxonomy" id="1070528"/>
    <lineage>
        <taxon>unclassified sequences</taxon>
        <taxon>metagenomes</taxon>
        <taxon>organismal metagenomes</taxon>
    </lineage>
</organism>
<protein>
    <submittedName>
        <fullName evidence="1">Uncharacterized protein</fullName>
    </submittedName>
</protein>
<sequence>MLYILLDNQDFGLECNEVKDFDELARYLENMKAVGDSHSRIDTIIFGEEIPWDVIRTYYNLEE</sequence>
<gene>
    <name evidence="1" type="ORF">TM448A08465_0002</name>
    <name evidence="2" type="ORF">TM448B05995_0009</name>
</gene>
<name>A0A6H2A6V2_9ZZZZ</name>
<accession>A0A6H2A6V2</accession>